<evidence type="ECO:0000256" key="2">
    <source>
        <dbReference type="ARBA" id="ARBA00023015"/>
    </source>
</evidence>
<dbReference type="SUPFAM" id="SSF53850">
    <property type="entry name" value="Periplasmic binding protein-like II"/>
    <property type="match status" value="1"/>
</dbReference>
<dbReference type="InterPro" id="IPR058163">
    <property type="entry name" value="LysR-type_TF_proteobact-type"/>
</dbReference>
<keyword evidence="4" id="KW-0804">Transcription</keyword>
<dbReference type="Gene3D" id="3.40.190.10">
    <property type="entry name" value="Periplasmic binding protein-like II"/>
    <property type="match status" value="2"/>
</dbReference>
<sequence>MTDILSRLPLSAIRVFEAAARLKSFTRAADALGVTQAAVSWQVKALEQRLDQPLFNRLPREVTLTPAGERLSRAATEAMSLLRAAVSDLVEAEEGVLSITTVQSLGGQWLAPRLGGFQIAHPRIAVRLEASSRVVDLTREGVDMALRGGHGQWPGMTAHFLIPAVQTPLVSPEFLARIGGLSKPEDLLDVQRIGIAREWDEWFQAAGVTATPQKLDPRLASDAQALEVASALASHGAALGSPIFFARELAEGRLVMPFDVVARYTGGYWLAYPNDRARVRKIAAFRDWVLAQAAADPLIAHYAALPPLQAPAASPLTRSPP</sequence>
<comment type="similarity">
    <text evidence="1">Belongs to the LysR transcriptional regulatory family.</text>
</comment>
<feature type="domain" description="HTH lysR-type" evidence="5">
    <location>
        <begin position="8"/>
        <end position="65"/>
    </location>
</feature>
<name>A0ABY4ZSS3_9CAUL</name>
<dbReference type="PRINTS" id="PR00039">
    <property type="entry name" value="HTHLYSR"/>
</dbReference>
<dbReference type="SUPFAM" id="SSF46785">
    <property type="entry name" value="Winged helix' DNA-binding domain"/>
    <property type="match status" value="1"/>
</dbReference>
<accession>A0ABY4ZSS3</accession>
<dbReference type="Proteomes" id="UP001057520">
    <property type="component" value="Chromosome"/>
</dbReference>
<evidence type="ECO:0000313" key="7">
    <source>
        <dbReference type="Proteomes" id="UP001057520"/>
    </source>
</evidence>
<protein>
    <submittedName>
        <fullName evidence="6">LysR substrate-binding domain-containing protein</fullName>
    </submittedName>
</protein>
<evidence type="ECO:0000259" key="5">
    <source>
        <dbReference type="PROSITE" id="PS50931"/>
    </source>
</evidence>
<dbReference type="Pfam" id="PF03466">
    <property type="entry name" value="LysR_substrate"/>
    <property type="match status" value="1"/>
</dbReference>
<organism evidence="6 7">
    <name type="scientific">Caulobacter segnis</name>
    <dbReference type="NCBI Taxonomy" id="88688"/>
    <lineage>
        <taxon>Bacteria</taxon>
        <taxon>Pseudomonadati</taxon>
        <taxon>Pseudomonadota</taxon>
        <taxon>Alphaproteobacteria</taxon>
        <taxon>Caulobacterales</taxon>
        <taxon>Caulobacteraceae</taxon>
        <taxon>Caulobacter</taxon>
    </lineage>
</organism>
<reference evidence="6 7" key="1">
    <citation type="submission" date="2022-04" db="EMBL/GenBank/DDBJ databases">
        <title>Genome sequence of soybean root-associated Caulobacter segnis RL271.</title>
        <authorList>
            <person name="Longley R."/>
            <person name="Bonito G."/>
            <person name="Trigodet F."/>
            <person name="Crosson S."/>
            <person name="Fiebig A."/>
        </authorList>
    </citation>
    <scope>NUCLEOTIDE SEQUENCE [LARGE SCALE GENOMIC DNA]</scope>
    <source>
        <strain evidence="6 7">RL271</strain>
    </source>
</reference>
<evidence type="ECO:0000256" key="3">
    <source>
        <dbReference type="ARBA" id="ARBA00023125"/>
    </source>
</evidence>
<gene>
    <name evidence="6" type="ORF">MZV50_24865</name>
</gene>
<keyword evidence="3" id="KW-0238">DNA-binding</keyword>
<dbReference type="Gene3D" id="1.10.10.10">
    <property type="entry name" value="Winged helix-like DNA-binding domain superfamily/Winged helix DNA-binding domain"/>
    <property type="match status" value="1"/>
</dbReference>
<dbReference type="PANTHER" id="PTHR30537:SF74">
    <property type="entry name" value="HTH-TYPE TRANSCRIPTIONAL REGULATOR TRPI"/>
    <property type="match status" value="1"/>
</dbReference>
<dbReference type="InterPro" id="IPR005119">
    <property type="entry name" value="LysR_subst-bd"/>
</dbReference>
<evidence type="ECO:0000256" key="4">
    <source>
        <dbReference type="ARBA" id="ARBA00023163"/>
    </source>
</evidence>
<dbReference type="Pfam" id="PF00126">
    <property type="entry name" value="HTH_1"/>
    <property type="match status" value="1"/>
</dbReference>
<evidence type="ECO:0000256" key="1">
    <source>
        <dbReference type="ARBA" id="ARBA00009437"/>
    </source>
</evidence>
<dbReference type="InterPro" id="IPR036388">
    <property type="entry name" value="WH-like_DNA-bd_sf"/>
</dbReference>
<dbReference type="EMBL" id="CP096040">
    <property type="protein sequence ID" value="USQ95730.1"/>
    <property type="molecule type" value="Genomic_DNA"/>
</dbReference>
<evidence type="ECO:0000313" key="6">
    <source>
        <dbReference type="EMBL" id="USQ95730.1"/>
    </source>
</evidence>
<dbReference type="InterPro" id="IPR000847">
    <property type="entry name" value="LysR_HTH_N"/>
</dbReference>
<proteinExistence type="inferred from homology"/>
<dbReference type="PROSITE" id="PS50931">
    <property type="entry name" value="HTH_LYSR"/>
    <property type="match status" value="1"/>
</dbReference>
<keyword evidence="7" id="KW-1185">Reference proteome</keyword>
<dbReference type="CDD" id="cd08432">
    <property type="entry name" value="PBP2_GcdR_TrpI_HvrB_AmpR_like"/>
    <property type="match status" value="1"/>
</dbReference>
<dbReference type="InterPro" id="IPR036390">
    <property type="entry name" value="WH_DNA-bd_sf"/>
</dbReference>
<keyword evidence="2" id="KW-0805">Transcription regulation</keyword>
<dbReference type="PANTHER" id="PTHR30537">
    <property type="entry name" value="HTH-TYPE TRANSCRIPTIONAL REGULATOR"/>
    <property type="match status" value="1"/>
</dbReference>